<keyword evidence="4" id="KW-0460">Magnesium</keyword>
<dbReference type="GeneID" id="78342110"/>
<dbReference type="PANTHER" id="PTHR19288">
    <property type="entry name" value="4-NITROPHENYLPHOSPHATASE-RELATED"/>
    <property type="match status" value="1"/>
</dbReference>
<feature type="active site" description="Nucleophile" evidence="2">
    <location>
        <position position="29"/>
    </location>
</feature>
<dbReference type="InterPro" id="IPR023214">
    <property type="entry name" value="HAD_sf"/>
</dbReference>
<name>A0A4Y1WUZ8_9BACT</name>
<dbReference type="PIRSF" id="PIRSF000915">
    <property type="entry name" value="PGP-type_phosphatase"/>
    <property type="match status" value="1"/>
</dbReference>
<keyword evidence="4" id="KW-0479">Metal-binding</keyword>
<evidence type="ECO:0000256" key="3">
    <source>
        <dbReference type="PIRSR" id="PIRSR000915-2"/>
    </source>
</evidence>
<dbReference type="Proteomes" id="UP000318946">
    <property type="component" value="Chromosome"/>
</dbReference>
<dbReference type="Pfam" id="PF13344">
    <property type="entry name" value="Hydrolase_6"/>
    <property type="match status" value="1"/>
</dbReference>
<sequence length="288" mass="31692">MATIDSYRSPFPHEELLERARRIRHVALDMDGTIYMGMSLFPWTKRFLSDLTEMGIGYSFLTNNPSKSIADYLHKLETLGIEATREEMYTTALATIDYIRSHYPTAKRLFLLGTPSMISEFEAAGFESTADSADDVPDVVVAAFDMTLTYPRLCRAAWWASQGIPYIATNPDRVCPTDQPVVLVDCGSICKCLEHATGRTPDIVLGKPDPNMLTGIKERFGLRADEIAMVGDRIYTDVAMARNAGALGVLVLSGETTEEVASAADPQPDVTALSLKEFGELLKEAHGK</sequence>
<organism evidence="5 6">
    <name type="scientific">Alistipes communis</name>
    <dbReference type="NCBI Taxonomy" id="2585118"/>
    <lineage>
        <taxon>Bacteria</taxon>
        <taxon>Pseudomonadati</taxon>
        <taxon>Bacteroidota</taxon>
        <taxon>Bacteroidia</taxon>
        <taxon>Bacteroidales</taxon>
        <taxon>Rikenellaceae</taxon>
        <taxon>Alistipes</taxon>
    </lineage>
</organism>
<dbReference type="GO" id="GO:0016791">
    <property type="term" value="F:phosphatase activity"/>
    <property type="evidence" value="ECO:0007669"/>
    <property type="project" value="TreeGrafter"/>
</dbReference>
<dbReference type="NCBIfam" id="TIGR01460">
    <property type="entry name" value="HAD-SF-IIA"/>
    <property type="match status" value="1"/>
</dbReference>
<gene>
    <name evidence="5" type="ORF">A5CBH24_13890</name>
</gene>
<reference evidence="6" key="1">
    <citation type="submission" date="2019-06" db="EMBL/GenBank/DDBJ databases">
        <title>Alistipes onderdonkii subsp. vulgaris subsp. nov., Alistipes dispar sp. nov. and Alistipes communis sp. nov., isolated from human faeces, and creation of Alistipes onderdonkii subsp. onderdonkii subsp. nov.</title>
        <authorList>
            <person name="Sakamoto M."/>
            <person name="Ikeyama N."/>
            <person name="Ogata Y."/>
            <person name="Suda W."/>
            <person name="Iino T."/>
            <person name="Hattori M."/>
            <person name="Ohkuma M."/>
        </authorList>
    </citation>
    <scope>NUCLEOTIDE SEQUENCE [LARGE SCALE GENOMIC DNA]</scope>
    <source>
        <strain evidence="6">5CBH24</strain>
    </source>
</reference>
<feature type="binding site" evidence="4">
    <location>
        <position position="31"/>
    </location>
    <ligand>
        <name>Mg(2+)</name>
        <dbReference type="ChEBI" id="CHEBI:18420"/>
    </ligand>
</feature>
<feature type="binding site" evidence="4">
    <location>
        <position position="29"/>
    </location>
    <ligand>
        <name>Mg(2+)</name>
        <dbReference type="ChEBI" id="CHEBI:18420"/>
    </ligand>
</feature>
<comment type="cofactor">
    <cofactor evidence="4">
        <name>Mg(2+)</name>
        <dbReference type="ChEBI" id="CHEBI:18420"/>
    </cofactor>
    <text evidence="4">Divalent metal ions. Mg(2+) is the most effective.</text>
</comment>
<evidence type="ECO:0000313" key="6">
    <source>
        <dbReference type="Proteomes" id="UP000318946"/>
    </source>
</evidence>
<dbReference type="EMBL" id="AP019735">
    <property type="protein sequence ID" value="BBL04076.1"/>
    <property type="molecule type" value="Genomic_DNA"/>
</dbReference>
<dbReference type="OrthoDB" id="9810449at2"/>
<dbReference type="InterPro" id="IPR036412">
    <property type="entry name" value="HAD-like_sf"/>
</dbReference>
<feature type="active site" description="Proton donor" evidence="2">
    <location>
        <position position="31"/>
    </location>
</feature>
<comment type="similarity">
    <text evidence="1">Belongs to the HAD-like hydrolase superfamily.</text>
</comment>
<evidence type="ECO:0000256" key="4">
    <source>
        <dbReference type="PIRSR" id="PIRSR000915-3"/>
    </source>
</evidence>
<proteinExistence type="inferred from homology"/>
<feature type="binding site" evidence="4">
    <location>
        <position position="232"/>
    </location>
    <ligand>
        <name>Mg(2+)</name>
        <dbReference type="ChEBI" id="CHEBI:18420"/>
    </ligand>
</feature>
<evidence type="ECO:0000256" key="1">
    <source>
        <dbReference type="PIRNR" id="PIRNR000915"/>
    </source>
</evidence>
<dbReference type="AlphaFoldDB" id="A0A4Y1WUZ8"/>
<dbReference type="PANTHER" id="PTHR19288:SF46">
    <property type="entry name" value="HALOACID DEHALOGENASE-LIKE HYDROLASE DOMAIN-CONTAINING PROTEIN 2"/>
    <property type="match status" value="1"/>
</dbReference>
<evidence type="ECO:0000256" key="2">
    <source>
        <dbReference type="PIRSR" id="PIRSR000915-1"/>
    </source>
</evidence>
<dbReference type="GO" id="GO:0005737">
    <property type="term" value="C:cytoplasm"/>
    <property type="evidence" value="ECO:0007669"/>
    <property type="project" value="TreeGrafter"/>
</dbReference>
<dbReference type="InterPro" id="IPR006357">
    <property type="entry name" value="HAD-SF_hydro_IIA"/>
</dbReference>
<dbReference type="Pfam" id="PF13242">
    <property type="entry name" value="Hydrolase_like"/>
    <property type="match status" value="1"/>
</dbReference>
<dbReference type="KEGG" id="acou:A5CBH24_13890"/>
<dbReference type="GO" id="GO:0046872">
    <property type="term" value="F:metal ion binding"/>
    <property type="evidence" value="ECO:0007669"/>
    <property type="project" value="UniProtKB-KW"/>
</dbReference>
<protein>
    <submittedName>
        <fullName evidence="5">Acid sugar phosphatase</fullName>
    </submittedName>
</protein>
<evidence type="ECO:0000313" key="5">
    <source>
        <dbReference type="EMBL" id="BBL04076.1"/>
    </source>
</evidence>
<dbReference type="SUPFAM" id="SSF56784">
    <property type="entry name" value="HAD-like"/>
    <property type="match status" value="1"/>
</dbReference>
<dbReference type="RefSeq" id="WP_141412626.1">
    <property type="nucleotide sequence ID" value="NZ_AP019735.1"/>
</dbReference>
<feature type="binding site" evidence="3">
    <location>
        <position position="207"/>
    </location>
    <ligand>
        <name>substrate</name>
    </ligand>
</feature>
<dbReference type="Gene3D" id="3.40.50.1000">
    <property type="entry name" value="HAD superfamily/HAD-like"/>
    <property type="match status" value="2"/>
</dbReference>
<keyword evidence="6" id="KW-1185">Reference proteome</keyword>
<accession>A0A4Y1WUZ8</accession>